<evidence type="ECO:0000256" key="4">
    <source>
        <dbReference type="ARBA" id="ARBA00023136"/>
    </source>
</evidence>
<evidence type="ECO:0000313" key="9">
    <source>
        <dbReference type="Proteomes" id="UP000695562"/>
    </source>
</evidence>
<keyword evidence="4 6" id="KW-0472">Membrane</keyword>
<evidence type="ECO:0000256" key="3">
    <source>
        <dbReference type="ARBA" id="ARBA00022989"/>
    </source>
</evidence>
<name>A0A8J4V4V6_9MYCE</name>
<evidence type="ECO:0000259" key="7">
    <source>
        <dbReference type="PROSITE" id="PS50858"/>
    </source>
</evidence>
<feature type="domain" description="BSD" evidence="7">
    <location>
        <begin position="15"/>
        <end position="79"/>
    </location>
</feature>
<keyword evidence="3 6" id="KW-1133">Transmembrane helix</keyword>
<accession>A0A8J4V4V6</accession>
<feature type="region of interest" description="Disordered" evidence="5">
    <location>
        <begin position="348"/>
        <end position="368"/>
    </location>
</feature>
<sequence>MGIVKKNNNAQVSKFETMFGIDKRSLAIFRVLVGLIGIYDMFERWPDIKAHYSDEGLIPRSMVTDNFWNKQWFSIHLISGSVLCIQLIFIVNMVVCFLLMIGYRSRLMMFFNYLFILSIQSRNNIVGHGGDVYMRVICYFTMFLPLGSVFSIDSAFKKPVLRRENKKLSLVNFCTFAVILQIIFLYVFSYVHKTGDEWRKDYTASFFALNLDYFRTFLADWILNFPTLLQIMTVAVLYYEGFGFLFLFSPVLTAPVKAFGAVGFTALHIGFAAFMRLGIFSPICATGTLLLYPSWLWDHLFNYVRTRERTDLKVYYSGKHGYRIAALVSTFFLLPEVDVSPIPNSLDQEEIQSNNSSGSNGNLSNENDDGSINMPFSPSINSNWIIVKDHKGIKHTGFKAFLTICKASPILTPVAKVLETRLGSYYGKKTLSLCERVICKLNDDIIVAKPAYSSPVAMGNHLYHPTGSEYSLSDPIIPDEASNHYYRRLNRKVRFLKITKRALFNMIAAVSIVLALSWNCTTVDCGVPIGLPPSLHWTVFLIRVDQMWSMFSPRPPAAHWWYLFEGELDDGTQMELWNNQGLYTWEPNLAPYSREKPDPYPPCIGNHRWFKIYENLNTGQGYELIRLGMGRWVCREYNTRHLGEKRLHKFNIVYRNEKQNLDNTRTIQNDIILWSHICYDKATTTY</sequence>
<feature type="transmembrane region" description="Helical" evidence="6">
    <location>
        <begin position="132"/>
        <end position="156"/>
    </location>
</feature>
<dbReference type="Proteomes" id="UP000695562">
    <property type="component" value="Unassembled WGS sequence"/>
</dbReference>
<feature type="compositionally biased region" description="Low complexity" evidence="5">
    <location>
        <begin position="353"/>
        <end position="365"/>
    </location>
</feature>
<evidence type="ECO:0000256" key="6">
    <source>
        <dbReference type="SAM" id="Phobius"/>
    </source>
</evidence>
<comment type="subcellular location">
    <subcellularLocation>
        <location evidence="1">Endomembrane system</location>
        <topology evidence="1">Multi-pass membrane protein</topology>
    </subcellularLocation>
</comment>
<gene>
    <name evidence="8" type="ORF">CYY_001071</name>
</gene>
<keyword evidence="2 6" id="KW-0812">Transmembrane</keyword>
<protein>
    <recommendedName>
        <fullName evidence="7">BSD domain-containing protein</fullName>
    </recommendedName>
</protein>
<evidence type="ECO:0000256" key="5">
    <source>
        <dbReference type="SAM" id="MobiDB-lite"/>
    </source>
</evidence>
<dbReference type="PROSITE" id="PS50858">
    <property type="entry name" value="BSD"/>
    <property type="match status" value="1"/>
</dbReference>
<dbReference type="SMART" id="SM00752">
    <property type="entry name" value="HTTM"/>
    <property type="match status" value="1"/>
</dbReference>
<feature type="transmembrane region" description="Helical" evidence="6">
    <location>
        <begin position="251"/>
        <end position="273"/>
    </location>
</feature>
<dbReference type="EMBL" id="AJWJ01000024">
    <property type="protein sequence ID" value="KAF2077608.1"/>
    <property type="molecule type" value="Genomic_DNA"/>
</dbReference>
<reference evidence="8" key="1">
    <citation type="submission" date="2020-01" db="EMBL/GenBank/DDBJ databases">
        <title>Development of genomics and gene disruption for Polysphondylium violaceum indicates a role for the polyketide synthase stlB in stalk morphogenesis.</title>
        <authorList>
            <person name="Narita B."/>
            <person name="Kawabe Y."/>
            <person name="Kin K."/>
            <person name="Saito T."/>
            <person name="Gibbs R."/>
            <person name="Kuspa A."/>
            <person name="Muzny D."/>
            <person name="Queller D."/>
            <person name="Richards S."/>
            <person name="Strassman J."/>
            <person name="Sucgang R."/>
            <person name="Worley K."/>
            <person name="Schaap P."/>
        </authorList>
    </citation>
    <scope>NUCLEOTIDE SEQUENCE</scope>
    <source>
        <strain evidence="8">QSvi11</strain>
    </source>
</reference>
<feature type="transmembrane region" description="Helical" evidence="6">
    <location>
        <begin position="168"/>
        <end position="191"/>
    </location>
</feature>
<evidence type="ECO:0000256" key="2">
    <source>
        <dbReference type="ARBA" id="ARBA00022692"/>
    </source>
</evidence>
<dbReference type="InterPro" id="IPR011020">
    <property type="entry name" value="HTTM-like"/>
</dbReference>
<keyword evidence="9" id="KW-1185">Reference proteome</keyword>
<dbReference type="PANTHER" id="PTHR39535">
    <property type="entry name" value="SPORULATION-DELAYING PROTEIN SDPB"/>
    <property type="match status" value="1"/>
</dbReference>
<comment type="caution">
    <text evidence="8">The sequence shown here is derived from an EMBL/GenBank/DDBJ whole genome shotgun (WGS) entry which is preliminary data.</text>
</comment>
<organism evidence="8 9">
    <name type="scientific">Polysphondylium violaceum</name>
    <dbReference type="NCBI Taxonomy" id="133409"/>
    <lineage>
        <taxon>Eukaryota</taxon>
        <taxon>Amoebozoa</taxon>
        <taxon>Evosea</taxon>
        <taxon>Eumycetozoa</taxon>
        <taxon>Dictyostelia</taxon>
        <taxon>Dictyosteliales</taxon>
        <taxon>Dictyosteliaceae</taxon>
        <taxon>Polysphondylium</taxon>
    </lineage>
</organism>
<dbReference type="PANTHER" id="PTHR39535:SF5">
    <property type="entry name" value="HTTM DOMAIN-CONTAINING PROTEIN"/>
    <property type="match status" value="1"/>
</dbReference>
<evidence type="ECO:0000313" key="8">
    <source>
        <dbReference type="EMBL" id="KAF2077608.1"/>
    </source>
</evidence>
<dbReference type="OrthoDB" id="15875at2759"/>
<dbReference type="InterPro" id="IPR005607">
    <property type="entry name" value="BSD_dom"/>
</dbReference>
<feature type="transmembrane region" description="Helical" evidence="6">
    <location>
        <begin position="72"/>
        <end position="100"/>
    </location>
</feature>
<evidence type="ECO:0000256" key="1">
    <source>
        <dbReference type="ARBA" id="ARBA00004127"/>
    </source>
</evidence>
<dbReference type="GO" id="GO:0012505">
    <property type="term" value="C:endomembrane system"/>
    <property type="evidence" value="ECO:0007669"/>
    <property type="project" value="UniProtKB-SubCell"/>
</dbReference>
<proteinExistence type="predicted"/>
<dbReference type="InterPro" id="IPR052964">
    <property type="entry name" value="Sporulation_signal_mat"/>
</dbReference>
<dbReference type="AlphaFoldDB" id="A0A8J4V4V6"/>